<evidence type="ECO:0000256" key="1">
    <source>
        <dbReference type="SAM" id="MobiDB-lite"/>
    </source>
</evidence>
<proteinExistence type="predicted"/>
<feature type="region of interest" description="Disordered" evidence="1">
    <location>
        <begin position="169"/>
        <end position="198"/>
    </location>
</feature>
<protein>
    <submittedName>
        <fullName evidence="3">Double zinc ribbon</fullName>
    </submittedName>
</protein>
<sequence>MAKDFFDSIGKSLAKTMREVGGRAENFYSEQKLKGNISGEEKQIQKIMEELGKIVYRRYCDGAPLEDMQKRLCEQIDQRMERIAQFKEEIAGVKSKKICSSCGTAVEEGMAFCPHCGTACTTKEKEEYAGDVVADSGAEQIVSEISPEIVGETTPEPEEALEEVKEAVEESSEEAVEEAGEEVEEIKETAEEPTEEVVEEVEETVEELTEYSAEKEKTTGFGMEAFLKEARKEKEEAEKAQEISE</sequence>
<feature type="domain" description="Zinc-ribbon" evidence="2">
    <location>
        <begin position="99"/>
        <end position="118"/>
    </location>
</feature>
<dbReference type="RefSeq" id="WP_156354495.1">
    <property type="nucleotide sequence ID" value="NZ_CACRST010000018.1"/>
</dbReference>
<evidence type="ECO:0000259" key="2">
    <source>
        <dbReference type="Pfam" id="PF13240"/>
    </source>
</evidence>
<dbReference type="EMBL" id="CACRST010000018">
    <property type="protein sequence ID" value="VYT15573.1"/>
    <property type="molecule type" value="Genomic_DNA"/>
</dbReference>
<reference evidence="3" key="1">
    <citation type="submission" date="2019-11" db="EMBL/GenBank/DDBJ databases">
        <authorList>
            <person name="Feng L."/>
        </authorList>
    </citation>
    <scope>NUCLEOTIDE SEQUENCE</scope>
    <source>
        <strain evidence="3">BgluceraseaLFYP119</strain>
    </source>
</reference>
<dbReference type="Pfam" id="PF13240">
    <property type="entry name" value="Zn_Ribbon_1"/>
    <property type="match status" value="1"/>
</dbReference>
<name>A0A6N2UF69_9FIRM</name>
<accession>A0A6N2UF69</accession>
<gene>
    <name evidence="3" type="ORF">BGLFYP119_02033</name>
</gene>
<organism evidence="3">
    <name type="scientific">Blautia glucerasea</name>
    <dbReference type="NCBI Taxonomy" id="536633"/>
    <lineage>
        <taxon>Bacteria</taxon>
        <taxon>Bacillati</taxon>
        <taxon>Bacillota</taxon>
        <taxon>Clostridia</taxon>
        <taxon>Lachnospirales</taxon>
        <taxon>Lachnospiraceae</taxon>
        <taxon>Blautia</taxon>
    </lineage>
</organism>
<evidence type="ECO:0000313" key="3">
    <source>
        <dbReference type="EMBL" id="VYT15573.1"/>
    </source>
</evidence>
<dbReference type="InterPro" id="IPR026870">
    <property type="entry name" value="Zinc_ribbon_dom"/>
</dbReference>
<dbReference type="AlphaFoldDB" id="A0A6N2UF69"/>